<protein>
    <submittedName>
        <fullName evidence="1">Uncharacterized protein</fullName>
    </submittedName>
</protein>
<sequence length="117" mass="13300">MSTRVAFKRMIPFAGFVATSAACGISARYSADRAYEYIGLTKPRSKSSPTIEVIEWTTFVMFYRHFKPSWQMMCAASVYSLYSGFCKGLCTDIFDTCKREWDRIKVVEEAASNLVTD</sequence>
<dbReference type="PROSITE" id="PS51257">
    <property type="entry name" value="PROKAR_LIPOPROTEIN"/>
    <property type="match status" value="1"/>
</dbReference>
<organism evidence="1 2">
    <name type="scientific">Botrytis hyacinthi</name>
    <dbReference type="NCBI Taxonomy" id="278943"/>
    <lineage>
        <taxon>Eukaryota</taxon>
        <taxon>Fungi</taxon>
        <taxon>Dikarya</taxon>
        <taxon>Ascomycota</taxon>
        <taxon>Pezizomycotina</taxon>
        <taxon>Leotiomycetes</taxon>
        <taxon>Helotiales</taxon>
        <taxon>Sclerotiniaceae</taxon>
        <taxon>Botrytis</taxon>
    </lineage>
</organism>
<dbReference type="AlphaFoldDB" id="A0A4Z1GNL4"/>
<comment type="caution">
    <text evidence="1">The sequence shown here is derived from an EMBL/GenBank/DDBJ whole genome shotgun (WGS) entry which is preliminary data.</text>
</comment>
<dbReference type="EMBL" id="PQXK01000077">
    <property type="protein sequence ID" value="TGO38315.1"/>
    <property type="molecule type" value="Genomic_DNA"/>
</dbReference>
<accession>A0A4Z1GNL4</accession>
<name>A0A4Z1GNL4_9HELO</name>
<dbReference type="Proteomes" id="UP000297814">
    <property type="component" value="Unassembled WGS sequence"/>
</dbReference>
<evidence type="ECO:0000313" key="1">
    <source>
        <dbReference type="EMBL" id="TGO38315.1"/>
    </source>
</evidence>
<gene>
    <name evidence="1" type="ORF">BHYA_0077g00180</name>
</gene>
<reference evidence="1 2" key="1">
    <citation type="submission" date="2017-12" db="EMBL/GenBank/DDBJ databases">
        <title>Comparative genomics of Botrytis spp.</title>
        <authorList>
            <person name="Valero-Jimenez C.A."/>
            <person name="Tapia P."/>
            <person name="Veloso J."/>
            <person name="Silva-Moreno E."/>
            <person name="Staats M."/>
            <person name="Valdes J.H."/>
            <person name="Van Kan J.A.L."/>
        </authorList>
    </citation>
    <scope>NUCLEOTIDE SEQUENCE [LARGE SCALE GENOMIC DNA]</scope>
    <source>
        <strain evidence="1 2">Bh0001</strain>
    </source>
</reference>
<keyword evidence="2" id="KW-1185">Reference proteome</keyword>
<proteinExistence type="predicted"/>
<evidence type="ECO:0000313" key="2">
    <source>
        <dbReference type="Proteomes" id="UP000297814"/>
    </source>
</evidence>